<evidence type="ECO:0000313" key="1">
    <source>
        <dbReference type="EMBL" id="JAD28922.1"/>
    </source>
</evidence>
<protein>
    <submittedName>
        <fullName evidence="1">Uncharacterized protein</fullName>
    </submittedName>
</protein>
<sequence length="27" mass="3148">MATFKFQTMSRGDSCIAYKQNQGYSRK</sequence>
<accession>A0A0A8Z236</accession>
<dbReference type="AlphaFoldDB" id="A0A0A8Z236"/>
<name>A0A0A8Z236_ARUDO</name>
<reference evidence="1" key="1">
    <citation type="submission" date="2014-09" db="EMBL/GenBank/DDBJ databases">
        <authorList>
            <person name="Magalhaes I.L.F."/>
            <person name="Oliveira U."/>
            <person name="Santos F.R."/>
            <person name="Vidigal T.H.D.A."/>
            <person name="Brescovit A.D."/>
            <person name="Santos A.J."/>
        </authorList>
    </citation>
    <scope>NUCLEOTIDE SEQUENCE</scope>
    <source>
        <tissue evidence="1">Shoot tissue taken approximately 20 cm above the soil surface</tissue>
    </source>
</reference>
<proteinExistence type="predicted"/>
<dbReference type="EMBL" id="GBRH01268973">
    <property type="protein sequence ID" value="JAD28922.1"/>
    <property type="molecule type" value="Transcribed_RNA"/>
</dbReference>
<reference evidence="1" key="2">
    <citation type="journal article" date="2015" name="Data Brief">
        <title>Shoot transcriptome of the giant reed, Arundo donax.</title>
        <authorList>
            <person name="Barrero R.A."/>
            <person name="Guerrero F.D."/>
            <person name="Moolhuijzen P."/>
            <person name="Goolsby J.A."/>
            <person name="Tidwell J."/>
            <person name="Bellgard S.E."/>
            <person name="Bellgard M.I."/>
        </authorList>
    </citation>
    <scope>NUCLEOTIDE SEQUENCE</scope>
    <source>
        <tissue evidence="1">Shoot tissue taken approximately 20 cm above the soil surface</tissue>
    </source>
</reference>
<organism evidence="1">
    <name type="scientific">Arundo donax</name>
    <name type="common">Giant reed</name>
    <name type="synonym">Donax arundinaceus</name>
    <dbReference type="NCBI Taxonomy" id="35708"/>
    <lineage>
        <taxon>Eukaryota</taxon>
        <taxon>Viridiplantae</taxon>
        <taxon>Streptophyta</taxon>
        <taxon>Embryophyta</taxon>
        <taxon>Tracheophyta</taxon>
        <taxon>Spermatophyta</taxon>
        <taxon>Magnoliopsida</taxon>
        <taxon>Liliopsida</taxon>
        <taxon>Poales</taxon>
        <taxon>Poaceae</taxon>
        <taxon>PACMAD clade</taxon>
        <taxon>Arundinoideae</taxon>
        <taxon>Arundineae</taxon>
        <taxon>Arundo</taxon>
    </lineage>
</organism>